<evidence type="ECO:0000256" key="4">
    <source>
        <dbReference type="ARBA" id="ARBA00022692"/>
    </source>
</evidence>
<evidence type="ECO:0000256" key="6">
    <source>
        <dbReference type="ARBA" id="ARBA00023065"/>
    </source>
</evidence>
<keyword evidence="5 9" id="KW-1133">Transmembrane helix</keyword>
<keyword evidence="7 9" id="KW-0472">Membrane</keyword>
<dbReference type="Gene3D" id="1.20.1420.30">
    <property type="entry name" value="NCX, central ion-binding region"/>
    <property type="match status" value="2"/>
</dbReference>
<feature type="transmembrane region" description="Helical" evidence="9">
    <location>
        <begin position="383"/>
        <end position="404"/>
    </location>
</feature>
<feature type="region of interest" description="Disordered" evidence="8">
    <location>
        <begin position="1"/>
        <end position="56"/>
    </location>
</feature>
<reference evidence="11 12" key="1">
    <citation type="journal article" date="2019" name="Fungal Biol. Biotechnol.">
        <title>Draft genome sequence of fastidious pathogen Ceratobasidium theobromae, which causes vascular-streak dieback in Theobroma cacao.</title>
        <authorList>
            <person name="Ali S.S."/>
            <person name="Asman A."/>
            <person name="Shao J."/>
            <person name="Firmansyah A.P."/>
            <person name="Susilo A.W."/>
            <person name="Rosmana A."/>
            <person name="McMahon P."/>
            <person name="Junaid M."/>
            <person name="Guest D."/>
            <person name="Kheng T.Y."/>
            <person name="Meinhardt L.W."/>
            <person name="Bailey B.A."/>
        </authorList>
    </citation>
    <scope>NUCLEOTIDE SEQUENCE [LARGE SCALE GENOMIC DNA]</scope>
    <source>
        <strain evidence="11 12">CT2</strain>
    </source>
</reference>
<name>A0A5N5QWP9_9AGAM</name>
<dbReference type="GO" id="GO:0000329">
    <property type="term" value="C:fungal-type vacuole membrane"/>
    <property type="evidence" value="ECO:0007669"/>
    <property type="project" value="TreeGrafter"/>
</dbReference>
<feature type="transmembrane region" description="Helical" evidence="9">
    <location>
        <begin position="154"/>
        <end position="175"/>
    </location>
</feature>
<keyword evidence="4 9" id="KW-0812">Transmembrane</keyword>
<feature type="domain" description="Sodium/calcium exchanger membrane region" evidence="10">
    <location>
        <begin position="348"/>
        <end position="491"/>
    </location>
</feature>
<evidence type="ECO:0000256" key="7">
    <source>
        <dbReference type="ARBA" id="ARBA00023136"/>
    </source>
</evidence>
<protein>
    <submittedName>
        <fullName evidence="11">Calcium/proton exchanger</fullName>
    </submittedName>
</protein>
<feature type="domain" description="Sodium/calcium exchanger membrane region" evidence="10">
    <location>
        <begin position="122"/>
        <end position="280"/>
    </location>
</feature>
<dbReference type="InterPro" id="IPR004713">
    <property type="entry name" value="CaH_exchang"/>
</dbReference>
<evidence type="ECO:0000256" key="2">
    <source>
        <dbReference type="ARBA" id="ARBA00008170"/>
    </source>
</evidence>
<dbReference type="InterPro" id="IPR004837">
    <property type="entry name" value="NaCa_Exmemb"/>
</dbReference>
<gene>
    <name evidence="11" type="ORF">CTheo_444</name>
</gene>
<keyword evidence="12" id="KW-1185">Reference proteome</keyword>
<feature type="compositionally biased region" description="Polar residues" evidence="8">
    <location>
        <begin position="27"/>
        <end position="53"/>
    </location>
</feature>
<evidence type="ECO:0000256" key="3">
    <source>
        <dbReference type="ARBA" id="ARBA00022448"/>
    </source>
</evidence>
<proteinExistence type="inferred from homology"/>
<organism evidence="11 12">
    <name type="scientific">Ceratobasidium theobromae</name>
    <dbReference type="NCBI Taxonomy" id="1582974"/>
    <lineage>
        <taxon>Eukaryota</taxon>
        <taxon>Fungi</taxon>
        <taxon>Dikarya</taxon>
        <taxon>Basidiomycota</taxon>
        <taxon>Agaricomycotina</taxon>
        <taxon>Agaricomycetes</taxon>
        <taxon>Cantharellales</taxon>
        <taxon>Ceratobasidiaceae</taxon>
        <taxon>Ceratobasidium</taxon>
    </lineage>
</organism>
<dbReference type="FunFam" id="1.20.1420.30:FF:000024">
    <property type="entry name" value="Calcium/proton exchanger, variant"/>
    <property type="match status" value="1"/>
</dbReference>
<evidence type="ECO:0000313" key="11">
    <source>
        <dbReference type="EMBL" id="KAB5596172.1"/>
    </source>
</evidence>
<evidence type="ECO:0000256" key="8">
    <source>
        <dbReference type="SAM" id="MobiDB-lite"/>
    </source>
</evidence>
<comment type="subcellular location">
    <subcellularLocation>
        <location evidence="1">Endomembrane system</location>
        <topology evidence="1">Multi-pass membrane protein</topology>
    </subcellularLocation>
</comment>
<evidence type="ECO:0000256" key="9">
    <source>
        <dbReference type="SAM" id="Phobius"/>
    </source>
</evidence>
<feature type="transmembrane region" description="Helical" evidence="9">
    <location>
        <begin position="98"/>
        <end position="115"/>
    </location>
</feature>
<dbReference type="OrthoDB" id="1699231at2759"/>
<keyword evidence="6" id="KW-0406">Ion transport</keyword>
<feature type="transmembrane region" description="Helical" evidence="9">
    <location>
        <begin position="343"/>
        <end position="363"/>
    </location>
</feature>
<dbReference type="InterPro" id="IPR044880">
    <property type="entry name" value="NCX_ion-bd_dom_sf"/>
</dbReference>
<feature type="transmembrane region" description="Helical" evidence="9">
    <location>
        <begin position="256"/>
        <end position="277"/>
    </location>
</feature>
<keyword evidence="3" id="KW-0813">Transport</keyword>
<feature type="transmembrane region" description="Helical" evidence="9">
    <location>
        <begin position="416"/>
        <end position="437"/>
    </location>
</feature>
<dbReference type="EMBL" id="SSOP01000003">
    <property type="protein sequence ID" value="KAB5596172.1"/>
    <property type="molecule type" value="Genomic_DNA"/>
</dbReference>
<evidence type="ECO:0000256" key="5">
    <source>
        <dbReference type="ARBA" id="ARBA00022989"/>
    </source>
</evidence>
<evidence type="ECO:0000259" key="10">
    <source>
        <dbReference type="Pfam" id="PF01699"/>
    </source>
</evidence>
<dbReference type="Pfam" id="PF01699">
    <property type="entry name" value="Na_Ca_ex"/>
    <property type="match status" value="2"/>
</dbReference>
<dbReference type="PANTHER" id="PTHR31503:SF20">
    <property type="entry name" value="CA(2+)_H(+) EXCHANGER, PUTATIVE (EUROFUNG)-RELATED"/>
    <property type="match status" value="1"/>
</dbReference>
<feature type="transmembrane region" description="Helical" evidence="9">
    <location>
        <begin position="449"/>
        <end position="466"/>
    </location>
</feature>
<dbReference type="PANTHER" id="PTHR31503">
    <property type="entry name" value="VACUOLAR CALCIUM ION TRANSPORTER"/>
    <property type="match status" value="1"/>
</dbReference>
<feature type="transmembrane region" description="Helical" evidence="9">
    <location>
        <begin position="473"/>
        <end position="493"/>
    </location>
</feature>
<dbReference type="GO" id="GO:0006874">
    <property type="term" value="P:intracellular calcium ion homeostasis"/>
    <property type="evidence" value="ECO:0007669"/>
    <property type="project" value="TreeGrafter"/>
</dbReference>
<comment type="caution">
    <text evidence="11">The sequence shown here is derived from an EMBL/GenBank/DDBJ whole genome shotgun (WGS) entry which is preliminary data.</text>
</comment>
<dbReference type="Proteomes" id="UP000383932">
    <property type="component" value="Unassembled WGS sequence"/>
</dbReference>
<sequence length="517" mass="55381">MPRIESQTEESAGSPTAVHHDSLPAGRSSSPHPSRTIDSTHPLQPSPSGLQTDTSRRNPSLKVVSLLPIAIHRMMQPQKKVGKEPTYLSSFRAIATETYLSALLVFIPIGWALHFHLADNYAAVFITNFLAIVPLAKLLGFATEELALRVGQTIGGLLNATFGNAVELIVAIVALTKCELRVVQSSLIGSILSNLLLVLGMCFFAGGTRYSEQGFMASAAQLNSSLLAISVIAVLLPAAFHFATNTQNDPDEGNDILRMSHGVAIILLLIYGGYLFFQLWSHAHLYDDGEHAGMAVPSTAYPKDGRSLRGIAMSAIRRKKVDPEEVPAEPVEPEEEEVEEPKLNVVSAVLLLVVVTVLVAFTAEYLVDSIDGLTSGGSISKEFVGLILLPIVGNAAEHVTAVTVSVKDKLDLSIGVAVGSSIQIALFVIPLLVVIAWGMGKPLTMLNDPFESVVLFLSVLVVNYVVSDGKSNWLEGFILLMLYVLIAVSFWYYPGSNPLADLGSSIDLGGCKLESVA</sequence>
<evidence type="ECO:0000313" key="12">
    <source>
        <dbReference type="Proteomes" id="UP000383932"/>
    </source>
</evidence>
<dbReference type="GO" id="GO:0012505">
    <property type="term" value="C:endomembrane system"/>
    <property type="evidence" value="ECO:0007669"/>
    <property type="project" value="UniProtKB-SubCell"/>
</dbReference>
<feature type="transmembrane region" description="Helical" evidence="9">
    <location>
        <begin position="187"/>
        <end position="205"/>
    </location>
</feature>
<dbReference type="AlphaFoldDB" id="A0A5N5QWP9"/>
<evidence type="ECO:0000256" key="1">
    <source>
        <dbReference type="ARBA" id="ARBA00004127"/>
    </source>
</evidence>
<accession>A0A5N5QWP9</accession>
<feature type="transmembrane region" description="Helical" evidence="9">
    <location>
        <begin position="226"/>
        <end position="244"/>
    </location>
</feature>
<dbReference type="GO" id="GO:0015369">
    <property type="term" value="F:calcium:proton antiporter activity"/>
    <property type="evidence" value="ECO:0007669"/>
    <property type="project" value="TreeGrafter"/>
</dbReference>
<feature type="transmembrane region" description="Helical" evidence="9">
    <location>
        <begin position="121"/>
        <end position="142"/>
    </location>
</feature>
<comment type="similarity">
    <text evidence="2">Belongs to the Ca(2+):cation antiporter (CaCA) (TC 2.A.19) family.</text>
</comment>